<evidence type="ECO:0000313" key="6">
    <source>
        <dbReference type="EMBL" id="MFC5299395.1"/>
    </source>
</evidence>
<evidence type="ECO:0000256" key="3">
    <source>
        <dbReference type="ARBA" id="ARBA00023163"/>
    </source>
</evidence>
<keyword evidence="7" id="KW-1185">Reference proteome</keyword>
<keyword evidence="1" id="KW-0805">Transcription regulation</keyword>
<dbReference type="Gene3D" id="1.10.260.40">
    <property type="entry name" value="lambda repressor-like DNA-binding domains"/>
    <property type="match status" value="1"/>
</dbReference>
<dbReference type="Pfam" id="PF00356">
    <property type="entry name" value="LacI"/>
    <property type="match status" value="1"/>
</dbReference>
<protein>
    <submittedName>
        <fullName evidence="6">LacI family DNA-binding transcriptional regulator</fullName>
    </submittedName>
</protein>
<organism evidence="6 7">
    <name type="scientific">Brachybacterium tyrofermentans</name>
    <dbReference type="NCBI Taxonomy" id="47848"/>
    <lineage>
        <taxon>Bacteria</taxon>
        <taxon>Bacillati</taxon>
        <taxon>Actinomycetota</taxon>
        <taxon>Actinomycetes</taxon>
        <taxon>Micrococcales</taxon>
        <taxon>Dermabacteraceae</taxon>
        <taxon>Brachybacterium</taxon>
    </lineage>
</organism>
<sequence>MSTRNSSPAPGSGRGQRVTIADIARRAGVTSAAVSLAVNGRPGVSAATRERIMDIARELDWEPSPAARALAGAPVLTVGMVLARPAEVLGNEAFFGAFTAGLQEVLSAQDYSLQMKMVESPEAEIETYRRWFAQRRVDGVVMVDLRVDDPRIPALEEIGQPALVVGGPGHHGSLPSVYVDDAQATNLLVDHLASRGHSRIARVAGTAEFFHTAQRDRAFLGRCTELGIEGSLQDAGYGAQDAAVATAELLTATPPPTAIIFDSDEMALAGTHVLLESGVQVPEQIAVASYEDSALARTHRPAITAIGRSAIEYGRLAATRLLEIIAASRKRPQGDATATTAGGAPGSEAAEVRAIEPVLLVRGSTDPDAEPALSTPPIRG</sequence>
<dbReference type="SUPFAM" id="SSF53822">
    <property type="entry name" value="Periplasmic binding protein-like I"/>
    <property type="match status" value="1"/>
</dbReference>
<dbReference type="Proteomes" id="UP001595937">
    <property type="component" value="Unassembled WGS sequence"/>
</dbReference>
<evidence type="ECO:0000256" key="1">
    <source>
        <dbReference type="ARBA" id="ARBA00023015"/>
    </source>
</evidence>
<dbReference type="InterPro" id="IPR000843">
    <property type="entry name" value="HTH_LacI"/>
</dbReference>
<dbReference type="SMART" id="SM00354">
    <property type="entry name" value="HTH_LACI"/>
    <property type="match status" value="1"/>
</dbReference>
<dbReference type="InterPro" id="IPR046335">
    <property type="entry name" value="LacI/GalR-like_sensor"/>
</dbReference>
<name>A0ABW0FLX3_9MICO</name>
<dbReference type="GO" id="GO:0003677">
    <property type="term" value="F:DNA binding"/>
    <property type="evidence" value="ECO:0007669"/>
    <property type="project" value="UniProtKB-KW"/>
</dbReference>
<keyword evidence="3" id="KW-0804">Transcription</keyword>
<comment type="caution">
    <text evidence="6">The sequence shown here is derived from an EMBL/GenBank/DDBJ whole genome shotgun (WGS) entry which is preliminary data.</text>
</comment>
<evidence type="ECO:0000256" key="2">
    <source>
        <dbReference type="ARBA" id="ARBA00023125"/>
    </source>
</evidence>
<gene>
    <name evidence="6" type="ORF">ACFPK8_17910</name>
</gene>
<dbReference type="GeneID" id="303296498"/>
<dbReference type="Pfam" id="PF13377">
    <property type="entry name" value="Peripla_BP_3"/>
    <property type="match status" value="1"/>
</dbReference>
<dbReference type="PROSITE" id="PS00356">
    <property type="entry name" value="HTH_LACI_1"/>
    <property type="match status" value="1"/>
</dbReference>
<evidence type="ECO:0000313" key="7">
    <source>
        <dbReference type="Proteomes" id="UP001595937"/>
    </source>
</evidence>
<feature type="compositionally biased region" description="Low complexity" evidence="4">
    <location>
        <begin position="336"/>
        <end position="349"/>
    </location>
</feature>
<dbReference type="PROSITE" id="PS50932">
    <property type="entry name" value="HTH_LACI_2"/>
    <property type="match status" value="1"/>
</dbReference>
<dbReference type="RefSeq" id="WP_193119394.1">
    <property type="nucleotide sequence ID" value="NZ_BAAAIR010000025.1"/>
</dbReference>
<dbReference type="CDD" id="cd06267">
    <property type="entry name" value="PBP1_LacI_sugar_binding-like"/>
    <property type="match status" value="1"/>
</dbReference>
<dbReference type="EMBL" id="JBHSLN010000088">
    <property type="protein sequence ID" value="MFC5299395.1"/>
    <property type="molecule type" value="Genomic_DNA"/>
</dbReference>
<dbReference type="InterPro" id="IPR028082">
    <property type="entry name" value="Peripla_BP_I"/>
</dbReference>
<dbReference type="Gene3D" id="3.40.50.2300">
    <property type="match status" value="2"/>
</dbReference>
<evidence type="ECO:0000256" key="4">
    <source>
        <dbReference type="SAM" id="MobiDB-lite"/>
    </source>
</evidence>
<feature type="region of interest" description="Disordered" evidence="4">
    <location>
        <begin position="360"/>
        <end position="380"/>
    </location>
</feature>
<dbReference type="PANTHER" id="PTHR30146">
    <property type="entry name" value="LACI-RELATED TRANSCRIPTIONAL REPRESSOR"/>
    <property type="match status" value="1"/>
</dbReference>
<accession>A0ABW0FLX3</accession>
<proteinExistence type="predicted"/>
<feature type="domain" description="HTH lacI-type" evidence="5">
    <location>
        <begin position="18"/>
        <end position="72"/>
    </location>
</feature>
<dbReference type="PANTHER" id="PTHR30146:SF155">
    <property type="entry name" value="ALANINE RACEMASE"/>
    <property type="match status" value="1"/>
</dbReference>
<dbReference type="SUPFAM" id="SSF47413">
    <property type="entry name" value="lambda repressor-like DNA-binding domains"/>
    <property type="match status" value="1"/>
</dbReference>
<keyword evidence="2 6" id="KW-0238">DNA-binding</keyword>
<dbReference type="InterPro" id="IPR010982">
    <property type="entry name" value="Lambda_DNA-bd_dom_sf"/>
</dbReference>
<reference evidence="7" key="1">
    <citation type="journal article" date="2019" name="Int. J. Syst. Evol. Microbiol.">
        <title>The Global Catalogue of Microorganisms (GCM) 10K type strain sequencing project: providing services to taxonomists for standard genome sequencing and annotation.</title>
        <authorList>
            <consortium name="The Broad Institute Genomics Platform"/>
            <consortium name="The Broad Institute Genome Sequencing Center for Infectious Disease"/>
            <person name="Wu L."/>
            <person name="Ma J."/>
        </authorList>
    </citation>
    <scope>NUCLEOTIDE SEQUENCE [LARGE SCALE GENOMIC DNA]</scope>
    <source>
        <strain evidence="7">CGMCC 1.16455</strain>
    </source>
</reference>
<feature type="region of interest" description="Disordered" evidence="4">
    <location>
        <begin position="332"/>
        <end position="351"/>
    </location>
</feature>
<dbReference type="CDD" id="cd01392">
    <property type="entry name" value="HTH_LacI"/>
    <property type="match status" value="1"/>
</dbReference>
<evidence type="ECO:0000259" key="5">
    <source>
        <dbReference type="PROSITE" id="PS50932"/>
    </source>
</evidence>